<dbReference type="EMBL" id="WNKQ01000016">
    <property type="protein sequence ID" value="KAF5846424.1"/>
    <property type="molecule type" value="Genomic_DNA"/>
</dbReference>
<sequence>MTAGLATLHNTTLHYERAYRQSCHTARTRARTRTMQASTGVGIDVVVDESTAMAVFRWARPGRARAAGALVSRRACVEHGAGQTLKGFFFSSRSCLSFSVCLSPGCTNLRERLRRWLCDAGGQWVHGCMGAWGERQSDAASVARRAACRDGLAACRFLEDGSPWLPACAWRPTPTHSPLPQHQYRRALPRKLTILYASNSDCCWPGWLAASPLACPQRG</sequence>
<proteinExistence type="predicted"/>
<protein>
    <submittedName>
        <fullName evidence="1">Uncharacterized protein</fullName>
    </submittedName>
</protein>
<comment type="caution">
    <text evidence="1">The sequence shown here is derived from an EMBL/GenBank/DDBJ whole genome shotgun (WGS) entry which is preliminary data.</text>
</comment>
<organism evidence="1 2">
    <name type="scientific">Cochliobolus sativus</name>
    <name type="common">Common root rot and spot blotch fungus</name>
    <name type="synonym">Bipolaris sorokiniana</name>
    <dbReference type="NCBI Taxonomy" id="45130"/>
    <lineage>
        <taxon>Eukaryota</taxon>
        <taxon>Fungi</taxon>
        <taxon>Dikarya</taxon>
        <taxon>Ascomycota</taxon>
        <taxon>Pezizomycotina</taxon>
        <taxon>Dothideomycetes</taxon>
        <taxon>Pleosporomycetidae</taxon>
        <taxon>Pleosporales</taxon>
        <taxon>Pleosporineae</taxon>
        <taxon>Pleosporaceae</taxon>
        <taxon>Bipolaris</taxon>
    </lineage>
</organism>
<name>A0A8H5ZDU8_COCSA</name>
<evidence type="ECO:0000313" key="2">
    <source>
        <dbReference type="Proteomes" id="UP000624244"/>
    </source>
</evidence>
<evidence type="ECO:0000313" key="1">
    <source>
        <dbReference type="EMBL" id="KAF5846424.1"/>
    </source>
</evidence>
<dbReference type="Proteomes" id="UP000624244">
    <property type="component" value="Unassembled WGS sequence"/>
</dbReference>
<gene>
    <name evidence="1" type="ORF">GGP41_003809</name>
</gene>
<accession>A0A8H5ZDU8</accession>
<reference evidence="1" key="1">
    <citation type="submission" date="2019-11" db="EMBL/GenBank/DDBJ databases">
        <title>Bipolaris sorokiniana Genome sequencing.</title>
        <authorList>
            <person name="Wang H."/>
        </authorList>
    </citation>
    <scope>NUCLEOTIDE SEQUENCE</scope>
</reference>
<dbReference type="AlphaFoldDB" id="A0A8H5ZDU8"/>